<dbReference type="Proteomes" id="UP001068021">
    <property type="component" value="Unassembled WGS sequence"/>
</dbReference>
<comment type="caution">
    <text evidence="6">The sequence shown here is derived from an EMBL/GenBank/DDBJ whole genome shotgun (WGS) entry which is preliminary data.</text>
</comment>
<evidence type="ECO:0000256" key="1">
    <source>
        <dbReference type="ARBA" id="ARBA00022737"/>
    </source>
</evidence>
<dbReference type="InterPro" id="IPR051685">
    <property type="entry name" value="Ycf3/AcsC/BcsC/TPR_MFPF"/>
</dbReference>
<sequence length="574" mass="66746">MTSEKVKLPDEWKSIIGELTDKDFEYLCYELVRSMDGFTNVSLRDGSADGGRDIDAIYKSKMPDGITEIFEKCRFECKKYSNGISYRDISDKINKAISSRIEKIFIMSNMHLTPDCKDEIENAMNNFQCKIIDWTGVRFQDILFQYQDIFHDYFPDEKIPERFLDKDSPQELLKITQRAGSNFGMKFKLKINNEKNIPKSLDEMATNIKESLLDLKNIDLNIKSMIYQQMSGLFLSIKRREDALFFTNESLKITPNNIPVLLNKGHILMELGNLNDSLKCYNDVLKLDKQNKFALINKASILKNKGYFKKSLKTINEALSIEPNSKIAIHTKSRILRDFDRSEEALEFIDPYIKKNKNSKILLDTKITLLTEMVDLVPSMEMVNSLLDIYPEDSFLLNAKGAIYGINSEYQKKKKYLDLAEKYFDKALEIEKDSTEILANKLYVLMENKLLKEAESTLKMLMVDYPNDALILAKKGELCLKNKDFKKALKYFNKSLSRRYVGYTYLNKAKTLLLLRKYKDAIKITDEMLKDTPNDYMILEIKGKALERTHQNFQARKCLKMSKELKKEPISLLE</sequence>
<keyword evidence="2 3" id="KW-0802">TPR repeat</keyword>
<dbReference type="SUPFAM" id="SSF52980">
    <property type="entry name" value="Restriction endonuclease-like"/>
    <property type="match status" value="1"/>
</dbReference>
<name>A0A9E5A3W7_9EURY</name>
<keyword evidence="7" id="KW-1185">Reference proteome</keyword>
<dbReference type="InterPro" id="IPR007560">
    <property type="entry name" value="Restrct_endonuc_IV_Mrr"/>
</dbReference>
<reference evidence="6" key="1">
    <citation type="submission" date="2022-12" db="EMBL/GenBank/DDBJ databases">
        <title>Reclassification of two methanogenic archaea species isolated from the Kolyma lowland permafrost.</title>
        <authorList>
            <person name="Trubitsyn V.E."/>
            <person name="Rivkina E.M."/>
            <person name="Shcherbakova V.A."/>
        </authorList>
    </citation>
    <scope>NUCLEOTIDE SEQUENCE</scope>
    <source>
        <strain evidence="5">M2</strain>
        <strain evidence="6">MK4</strain>
    </source>
</reference>
<dbReference type="InterPro" id="IPR011335">
    <property type="entry name" value="Restrct_endonuc-II-like"/>
</dbReference>
<dbReference type="InterPro" id="IPR011856">
    <property type="entry name" value="tRNA_endonuc-like_dom_sf"/>
</dbReference>
<dbReference type="EMBL" id="JAPVER010000020">
    <property type="protein sequence ID" value="MCZ3366625.1"/>
    <property type="molecule type" value="Genomic_DNA"/>
</dbReference>
<dbReference type="EMBL" id="JAPVES010000030">
    <property type="protein sequence ID" value="MCZ3374230.1"/>
    <property type="molecule type" value="Genomic_DNA"/>
</dbReference>
<dbReference type="Pfam" id="PF13181">
    <property type="entry name" value="TPR_8"/>
    <property type="match status" value="3"/>
</dbReference>
<dbReference type="Pfam" id="PF04471">
    <property type="entry name" value="Mrr_cat"/>
    <property type="match status" value="1"/>
</dbReference>
<keyword evidence="1" id="KW-0677">Repeat</keyword>
<dbReference type="AlphaFoldDB" id="A0A9E5A3W7"/>
<evidence type="ECO:0000313" key="7">
    <source>
        <dbReference type="Proteomes" id="UP001068021"/>
    </source>
</evidence>
<dbReference type="Proteomes" id="UP001074446">
    <property type="component" value="Unassembled WGS sequence"/>
</dbReference>
<evidence type="ECO:0000256" key="2">
    <source>
        <dbReference type="ARBA" id="ARBA00022803"/>
    </source>
</evidence>
<feature type="domain" description="Restriction endonuclease type IV Mrr" evidence="4">
    <location>
        <begin position="18"/>
        <end position="138"/>
    </location>
</feature>
<evidence type="ECO:0000313" key="5">
    <source>
        <dbReference type="EMBL" id="MCZ3366625.1"/>
    </source>
</evidence>
<dbReference type="PROSITE" id="PS50005">
    <property type="entry name" value="TPR"/>
    <property type="match status" value="1"/>
</dbReference>
<dbReference type="RefSeq" id="WP_048080958.1">
    <property type="nucleotide sequence ID" value="NZ_JAPVER010000020.1"/>
</dbReference>
<evidence type="ECO:0000313" key="6">
    <source>
        <dbReference type="EMBL" id="MCZ3374230.1"/>
    </source>
</evidence>
<organism evidence="6">
    <name type="scientific">Methanobacterium veterum</name>
    <dbReference type="NCBI Taxonomy" id="408577"/>
    <lineage>
        <taxon>Archaea</taxon>
        <taxon>Methanobacteriati</taxon>
        <taxon>Methanobacteriota</taxon>
        <taxon>Methanomada group</taxon>
        <taxon>Methanobacteria</taxon>
        <taxon>Methanobacteriales</taxon>
        <taxon>Methanobacteriaceae</taxon>
        <taxon>Methanobacterium</taxon>
    </lineage>
</organism>
<dbReference type="InterPro" id="IPR011990">
    <property type="entry name" value="TPR-like_helical_dom_sf"/>
</dbReference>
<dbReference type="SMART" id="SM00028">
    <property type="entry name" value="TPR"/>
    <property type="match status" value="6"/>
</dbReference>
<gene>
    <name evidence="6" type="ORF">O3H35_16395</name>
    <name evidence="5" type="ORF">O3H54_12110</name>
</gene>
<dbReference type="SUPFAM" id="SSF48452">
    <property type="entry name" value="TPR-like"/>
    <property type="match status" value="2"/>
</dbReference>
<feature type="repeat" description="TPR" evidence="3">
    <location>
        <begin position="258"/>
        <end position="291"/>
    </location>
</feature>
<dbReference type="GO" id="GO:0009307">
    <property type="term" value="P:DNA restriction-modification system"/>
    <property type="evidence" value="ECO:0007669"/>
    <property type="project" value="InterPro"/>
</dbReference>
<dbReference type="PANTHER" id="PTHR44943">
    <property type="entry name" value="CELLULOSE SYNTHASE OPERON PROTEIN C"/>
    <property type="match status" value="1"/>
</dbReference>
<accession>A0A9E5A3W7</accession>
<dbReference type="InterPro" id="IPR019734">
    <property type="entry name" value="TPR_rpt"/>
</dbReference>
<evidence type="ECO:0000259" key="4">
    <source>
        <dbReference type="Pfam" id="PF04471"/>
    </source>
</evidence>
<dbReference type="Gene3D" id="3.40.1350.10">
    <property type="match status" value="1"/>
</dbReference>
<dbReference type="GO" id="GO:0004519">
    <property type="term" value="F:endonuclease activity"/>
    <property type="evidence" value="ECO:0007669"/>
    <property type="project" value="InterPro"/>
</dbReference>
<proteinExistence type="predicted"/>
<dbReference type="PANTHER" id="PTHR44943:SF8">
    <property type="entry name" value="TPR REPEAT-CONTAINING PROTEIN MJ0263"/>
    <property type="match status" value="1"/>
</dbReference>
<protein>
    <submittedName>
        <fullName evidence="6">DUF3808 domain-containing protein</fullName>
    </submittedName>
</protein>
<evidence type="ECO:0000256" key="3">
    <source>
        <dbReference type="PROSITE-ProRule" id="PRU00339"/>
    </source>
</evidence>
<dbReference type="Gene3D" id="1.25.40.10">
    <property type="entry name" value="Tetratricopeptide repeat domain"/>
    <property type="match status" value="3"/>
</dbReference>
<dbReference type="GO" id="GO:0003677">
    <property type="term" value="F:DNA binding"/>
    <property type="evidence" value="ECO:0007669"/>
    <property type="project" value="InterPro"/>
</dbReference>